<feature type="signal peptide" evidence="1">
    <location>
        <begin position="1"/>
        <end position="22"/>
    </location>
</feature>
<comment type="caution">
    <text evidence="3">The sequence shown here is derived from an EMBL/GenBank/DDBJ whole genome shotgun (WGS) entry which is preliminary data.</text>
</comment>
<keyword evidence="4" id="KW-1185">Reference proteome</keyword>
<proteinExistence type="predicted"/>
<evidence type="ECO:0000313" key="3">
    <source>
        <dbReference type="EMBL" id="MBL1100261.1"/>
    </source>
</evidence>
<dbReference type="InterPro" id="IPR000772">
    <property type="entry name" value="Ricin_B_lectin"/>
</dbReference>
<evidence type="ECO:0000256" key="1">
    <source>
        <dbReference type="SAM" id="SignalP"/>
    </source>
</evidence>
<dbReference type="RefSeq" id="WP_201878024.1">
    <property type="nucleotide sequence ID" value="NZ_JAERRF010000018.1"/>
</dbReference>
<protein>
    <submittedName>
        <fullName evidence="3">Ricin-type beta-trefoil lectin domain protein</fullName>
    </submittedName>
</protein>
<evidence type="ECO:0000313" key="4">
    <source>
        <dbReference type="Proteomes" id="UP000634229"/>
    </source>
</evidence>
<organism evidence="3 4">
    <name type="scientific">Streptomyces coffeae</name>
    <dbReference type="NCBI Taxonomy" id="621382"/>
    <lineage>
        <taxon>Bacteria</taxon>
        <taxon>Bacillati</taxon>
        <taxon>Actinomycetota</taxon>
        <taxon>Actinomycetes</taxon>
        <taxon>Kitasatosporales</taxon>
        <taxon>Streptomycetaceae</taxon>
        <taxon>Streptomyces</taxon>
    </lineage>
</organism>
<dbReference type="Gene3D" id="2.80.10.50">
    <property type="match status" value="2"/>
</dbReference>
<dbReference type="Pfam" id="PF00652">
    <property type="entry name" value="Ricin_B_lectin"/>
    <property type="match status" value="1"/>
</dbReference>
<sequence>MAALISLAAVAFALTTAGTASAEPDTMEGPLTALPASEYKQFRLNIDRASNYDAYGAAIRGVEKSGKVTTNGPLGVALSGQHAGRPLCHTTGLNGTFQYNGFCWDPGDDTSPDWTPQGLTASHDADPSGTYSGHHLYVATWHYKNDDAYARISIVNSTGKEWTYGHVLLVEPTGDENNGNFKELTKNHADGAVWYGNKLFVANGNTLQVYDFQHLWKMQTISEDVGIKDGVSSAAHHQWALPMVGKYTIDTSKDDPRACPAPHVTGRACLGSLSLDRSGSVDHLVSGEYYKRDHKAVAHLARWPLNPATDLPAADNGDTIGSTTASGGFKAPVRQLQGVATDGTYYYMAAECPEGYMGENRPWDSYSCIYQAKPGEVGTVLTRSPMYTQNLSYSPSSGRLWGQNEVKGQRSVFSLKPRAADHSVYLRNSYSALCAGGGGKTGNGAPVIQWGCNNARDERWVFEKTTDSNGKTAYFVRNEYSGKCMGAASHLNDGSGMIQYTCNGAVDEKWWYDSGTKALRNVYSGKCLALGATATKGTQLIQYTCNGKPDESWEQIPR</sequence>
<dbReference type="CDD" id="cd00161">
    <property type="entry name" value="beta-trefoil_Ricin-like"/>
    <property type="match status" value="1"/>
</dbReference>
<feature type="domain" description="Ricin B lectin" evidence="2">
    <location>
        <begin position="421"/>
        <end position="556"/>
    </location>
</feature>
<keyword evidence="1" id="KW-0732">Signal</keyword>
<dbReference type="SMART" id="SM00458">
    <property type="entry name" value="RICIN"/>
    <property type="match status" value="1"/>
</dbReference>
<evidence type="ECO:0000259" key="2">
    <source>
        <dbReference type="SMART" id="SM00458"/>
    </source>
</evidence>
<dbReference type="Proteomes" id="UP000634229">
    <property type="component" value="Unassembled WGS sequence"/>
</dbReference>
<reference evidence="3 4" key="1">
    <citation type="submission" date="2021-01" db="EMBL/GenBank/DDBJ databases">
        <title>WGS of actinomycetes isolated from Thailand.</title>
        <authorList>
            <person name="Thawai C."/>
        </authorList>
    </citation>
    <scope>NUCLEOTIDE SEQUENCE [LARGE SCALE GENOMIC DNA]</scope>
    <source>
        <strain evidence="3 4">CA1R205</strain>
    </source>
</reference>
<dbReference type="SUPFAM" id="SSF50370">
    <property type="entry name" value="Ricin B-like lectins"/>
    <property type="match status" value="1"/>
</dbReference>
<dbReference type="EMBL" id="JAERRF010000018">
    <property type="protein sequence ID" value="MBL1100261.1"/>
    <property type="molecule type" value="Genomic_DNA"/>
</dbReference>
<gene>
    <name evidence="3" type="ORF">JK363_27025</name>
</gene>
<dbReference type="InterPro" id="IPR035992">
    <property type="entry name" value="Ricin_B-like_lectins"/>
</dbReference>
<dbReference type="PROSITE" id="PS50231">
    <property type="entry name" value="RICIN_B_LECTIN"/>
    <property type="match status" value="1"/>
</dbReference>
<name>A0ABS1NJP6_9ACTN</name>
<accession>A0ABS1NJP6</accession>
<feature type="chain" id="PRO_5046227395" evidence="1">
    <location>
        <begin position="23"/>
        <end position="558"/>
    </location>
</feature>